<dbReference type="PANTHER" id="PTHR44051">
    <property type="entry name" value="GLUTATHIONE S-TRANSFERASE-RELATED"/>
    <property type="match status" value="1"/>
</dbReference>
<dbReference type="PANTHER" id="PTHR44051:SF21">
    <property type="entry name" value="GLUTATHIONE S-TRANSFERASE FAMILY PROTEIN"/>
    <property type="match status" value="1"/>
</dbReference>
<dbReference type="Gene3D" id="3.40.30.10">
    <property type="entry name" value="Glutaredoxin"/>
    <property type="match status" value="1"/>
</dbReference>
<feature type="domain" description="GST C-terminal" evidence="2">
    <location>
        <begin position="91"/>
        <end position="208"/>
    </location>
</feature>
<dbReference type="SUPFAM" id="SSF52833">
    <property type="entry name" value="Thioredoxin-like"/>
    <property type="match status" value="1"/>
</dbReference>
<dbReference type="Gene3D" id="1.20.1050.10">
    <property type="match status" value="1"/>
</dbReference>
<dbReference type="InterPro" id="IPR010987">
    <property type="entry name" value="Glutathione-S-Trfase_C-like"/>
</dbReference>
<proteinExistence type="predicted"/>
<dbReference type="Pfam" id="PF13410">
    <property type="entry name" value="GST_C_2"/>
    <property type="match status" value="1"/>
</dbReference>
<dbReference type="AlphaFoldDB" id="A0AA41Z0B0"/>
<dbReference type="Proteomes" id="UP001165667">
    <property type="component" value="Unassembled WGS sequence"/>
</dbReference>
<reference evidence="3" key="1">
    <citation type="submission" date="2022-05" db="EMBL/GenBank/DDBJ databases">
        <authorList>
            <person name="Pankratov T."/>
        </authorList>
    </citation>
    <scope>NUCLEOTIDE SEQUENCE</scope>
    <source>
        <strain evidence="3">BP6-180914</strain>
    </source>
</reference>
<comment type="caution">
    <text evidence="3">The sequence shown here is derived from an EMBL/GenBank/DDBJ whole genome shotgun (WGS) entry which is preliminary data.</text>
</comment>
<dbReference type="RefSeq" id="WP_282584525.1">
    <property type="nucleotide sequence ID" value="NZ_JAMOIM010000004.1"/>
</dbReference>
<feature type="domain" description="GST N-terminal" evidence="1">
    <location>
        <begin position="4"/>
        <end position="85"/>
    </location>
</feature>
<name>A0AA41Z0B0_9HYPH</name>
<dbReference type="InterPro" id="IPR004045">
    <property type="entry name" value="Glutathione_S-Trfase_N"/>
</dbReference>
<evidence type="ECO:0000259" key="2">
    <source>
        <dbReference type="PROSITE" id="PS50405"/>
    </source>
</evidence>
<sequence>MPTAEPITLFYSPHTRATGVRILLEELGAPYTLHVLNRAAGENRSPAFLAVNPLGKVPAITHGKALVTEQGAIYTYLADLFPEAGLAPAFDDPIRGPYLRWMFFYGSCMEPAVVDRFMEREPGPQAMSPYGTYDGVMDALIDQLKTGPYLFGDRFTAADLLWGMALSWLTAFKLVPEEPPVRAYVKRFQARPIVARINAADAEMATEHQVAAARG</sequence>
<dbReference type="InterPro" id="IPR040079">
    <property type="entry name" value="Glutathione_S-Trfase"/>
</dbReference>
<dbReference type="PROSITE" id="PS50405">
    <property type="entry name" value="GST_CTER"/>
    <property type="match status" value="1"/>
</dbReference>
<evidence type="ECO:0000313" key="4">
    <source>
        <dbReference type="Proteomes" id="UP001165667"/>
    </source>
</evidence>
<dbReference type="EMBL" id="JAMOIM010000004">
    <property type="protein sequence ID" value="MCW6508183.1"/>
    <property type="molecule type" value="Genomic_DNA"/>
</dbReference>
<evidence type="ECO:0000259" key="1">
    <source>
        <dbReference type="PROSITE" id="PS50404"/>
    </source>
</evidence>
<dbReference type="CDD" id="cd03046">
    <property type="entry name" value="GST_N_GTT1_like"/>
    <property type="match status" value="1"/>
</dbReference>
<dbReference type="Pfam" id="PF02798">
    <property type="entry name" value="GST_N"/>
    <property type="match status" value="1"/>
</dbReference>
<dbReference type="SFLD" id="SFLDG01150">
    <property type="entry name" value="Main.1:_Beta-like"/>
    <property type="match status" value="1"/>
</dbReference>
<dbReference type="InterPro" id="IPR036282">
    <property type="entry name" value="Glutathione-S-Trfase_C_sf"/>
</dbReference>
<dbReference type="SUPFAM" id="SSF47616">
    <property type="entry name" value="GST C-terminal domain-like"/>
    <property type="match status" value="1"/>
</dbReference>
<keyword evidence="4" id="KW-1185">Reference proteome</keyword>
<gene>
    <name evidence="3" type="ORF">M8523_09115</name>
</gene>
<dbReference type="CDD" id="cd03207">
    <property type="entry name" value="GST_C_8"/>
    <property type="match status" value="1"/>
</dbReference>
<dbReference type="PROSITE" id="PS50404">
    <property type="entry name" value="GST_NTER"/>
    <property type="match status" value="1"/>
</dbReference>
<evidence type="ECO:0000313" key="3">
    <source>
        <dbReference type="EMBL" id="MCW6508183.1"/>
    </source>
</evidence>
<organism evidence="3 4">
    <name type="scientific">Lichenifustis flavocetrariae</name>
    <dbReference type="NCBI Taxonomy" id="2949735"/>
    <lineage>
        <taxon>Bacteria</taxon>
        <taxon>Pseudomonadati</taxon>
        <taxon>Pseudomonadota</taxon>
        <taxon>Alphaproteobacteria</taxon>
        <taxon>Hyphomicrobiales</taxon>
        <taxon>Lichenihabitantaceae</taxon>
        <taxon>Lichenifustis</taxon>
    </lineage>
</organism>
<accession>A0AA41Z0B0</accession>
<dbReference type="SFLD" id="SFLDG00358">
    <property type="entry name" value="Main_(cytGST)"/>
    <property type="match status" value="1"/>
</dbReference>
<dbReference type="SFLD" id="SFLDS00019">
    <property type="entry name" value="Glutathione_Transferase_(cytos"/>
    <property type="match status" value="1"/>
</dbReference>
<protein>
    <submittedName>
        <fullName evidence="3">Glutathione S-transferase family protein</fullName>
    </submittedName>
</protein>
<dbReference type="InterPro" id="IPR036249">
    <property type="entry name" value="Thioredoxin-like_sf"/>
</dbReference>